<name>A0ABS5BSG4_9BACT</name>
<keyword evidence="2" id="KW-1185">Reference proteome</keyword>
<evidence type="ECO:0000313" key="2">
    <source>
        <dbReference type="Proteomes" id="UP000676565"/>
    </source>
</evidence>
<proteinExistence type="predicted"/>
<gene>
    <name evidence="1" type="primary">eboE</name>
    <name evidence="1" type="ORF">J8F10_15540</name>
</gene>
<organism evidence="1 2">
    <name type="scientific">Gemmata palustris</name>
    <dbReference type="NCBI Taxonomy" id="2822762"/>
    <lineage>
        <taxon>Bacteria</taxon>
        <taxon>Pseudomonadati</taxon>
        <taxon>Planctomycetota</taxon>
        <taxon>Planctomycetia</taxon>
        <taxon>Gemmatales</taxon>
        <taxon>Gemmataceae</taxon>
        <taxon>Gemmata</taxon>
    </lineage>
</organism>
<evidence type="ECO:0000313" key="1">
    <source>
        <dbReference type="EMBL" id="MBP3956687.1"/>
    </source>
</evidence>
<dbReference type="InterPro" id="IPR036237">
    <property type="entry name" value="Xyl_isomerase-like_sf"/>
</dbReference>
<dbReference type="NCBIfam" id="NF035939">
    <property type="entry name" value="TIM_EboE"/>
    <property type="match status" value="1"/>
</dbReference>
<dbReference type="SUPFAM" id="SSF51658">
    <property type="entry name" value="Xylose isomerase-like"/>
    <property type="match status" value="1"/>
</dbReference>
<protein>
    <submittedName>
        <fullName evidence="1">Metabolite traffic protein EboE</fullName>
    </submittedName>
</protein>
<dbReference type="EMBL" id="JAGKQQ010000001">
    <property type="protein sequence ID" value="MBP3956687.1"/>
    <property type="molecule type" value="Genomic_DNA"/>
</dbReference>
<dbReference type="Proteomes" id="UP000676565">
    <property type="component" value="Unassembled WGS sequence"/>
</dbReference>
<comment type="caution">
    <text evidence="1">The sequence shown here is derived from an EMBL/GenBank/DDBJ whole genome shotgun (WGS) entry which is preliminary data.</text>
</comment>
<sequence length="405" mass="43483">MALDCLPLGYCTNVHPAQTFAELLGGLDRYTVPVMRRVGRPMAAGLWLARPVADEVLVAPDGPARLAAELSARGLTVHTLNAFPYGDFHAARVKENVYLPDWASAERLVYTERCAAVLAGLLPEGGAGSISTLPIGFKGFDRAPGFLQAAEHLTDCALTLARIAGGTGRTIRLAIEPEPFCLLETTEETIEFFHVLWGVASARGAEDVVREHIGVCYDVCHQAVEFEDPAACVATLDRAGVRVNKVQVSCAIELSDPADNSEGRAALRRFIEPRYLHQVFARLRDGRTVGAVDLTAEFLDAPGPEFRAAETWRVHFHVPVDAERIGALGTTRSALRPALAAIADLNYAPHVEVETYTWAVLPGEGAHDLVTGLANEINATQRLIDEIPVRSTGSGRATPGVAAPS</sequence>
<reference evidence="1 2" key="1">
    <citation type="submission" date="2021-04" db="EMBL/GenBank/DDBJ databases">
        <authorList>
            <person name="Ivanova A."/>
        </authorList>
    </citation>
    <scope>NUCLEOTIDE SEQUENCE [LARGE SCALE GENOMIC DNA]</scope>
    <source>
        <strain evidence="1 2">G18</strain>
    </source>
</reference>
<accession>A0ABS5BSG4</accession>
<dbReference type="Gene3D" id="3.20.20.150">
    <property type="entry name" value="Divalent-metal-dependent TIM barrel enzymes"/>
    <property type="match status" value="1"/>
</dbReference>